<reference evidence="1" key="1">
    <citation type="journal article" date="2012" name="PLoS ONE">
        <title>Gene sets for utilization of primary and secondary nutrition supplies in the distal gut of endangered iberian lynx.</title>
        <authorList>
            <person name="Alcaide M."/>
            <person name="Messina E."/>
            <person name="Richter M."/>
            <person name="Bargiela R."/>
            <person name="Peplies J."/>
            <person name="Huws S.A."/>
            <person name="Newbold C.J."/>
            <person name="Golyshin P.N."/>
            <person name="Simon M.A."/>
            <person name="Lopez G."/>
            <person name="Yakimov M.M."/>
            <person name="Ferrer M."/>
        </authorList>
    </citation>
    <scope>NUCLEOTIDE SEQUENCE</scope>
</reference>
<sequence length="135" mass="15607">MIMRKENSKKVSKEQLVNLLATATYGSTWLVACSLRSERHLDNEFSESYLEERCLEEKWADRLLNGGHIAFIDYNDEDENGEEGKIYKVDLQMVVEGIEKSKEEGDWYKDVQNISGDVTDAEIVVQYIIFGEIVY</sequence>
<proteinExistence type="predicted"/>
<dbReference type="AlphaFoldDB" id="J9FVF3"/>
<comment type="caution">
    <text evidence="1">The sequence shown here is derived from an EMBL/GenBank/DDBJ whole genome shotgun (WGS) entry which is preliminary data.</text>
</comment>
<dbReference type="PROSITE" id="PS51257">
    <property type="entry name" value="PROKAR_LIPOPROTEIN"/>
    <property type="match status" value="1"/>
</dbReference>
<evidence type="ECO:0000313" key="1">
    <source>
        <dbReference type="EMBL" id="EJW98986.1"/>
    </source>
</evidence>
<name>J9FVF3_9ZZZZ</name>
<gene>
    <name evidence="1" type="ORF">EVA_12912</name>
</gene>
<organism evidence="1">
    <name type="scientific">gut metagenome</name>
    <dbReference type="NCBI Taxonomy" id="749906"/>
    <lineage>
        <taxon>unclassified sequences</taxon>
        <taxon>metagenomes</taxon>
        <taxon>organismal metagenomes</taxon>
    </lineage>
</organism>
<accession>J9FVF3</accession>
<dbReference type="EMBL" id="AMCI01004017">
    <property type="protein sequence ID" value="EJW98986.1"/>
    <property type="molecule type" value="Genomic_DNA"/>
</dbReference>
<protein>
    <submittedName>
        <fullName evidence="1">Uncharacterized protein</fullName>
    </submittedName>
</protein>